<dbReference type="AlphaFoldDB" id="A0A098BJS4"/>
<dbReference type="EMBL" id="CCSD01000056">
    <property type="protein sequence ID" value="CDZ89004.1"/>
    <property type="molecule type" value="Genomic_DNA"/>
</dbReference>
<protein>
    <submittedName>
        <fullName evidence="1">Uncharacterized protein</fullName>
    </submittedName>
</protein>
<name>A0A098BJS4_9NOCA</name>
<dbReference type="RefSeq" id="WP_040272078.1">
    <property type="nucleotide sequence ID" value="NZ_JAPWIU010000038.1"/>
</dbReference>
<proteinExistence type="predicted"/>
<sequence>MTSARLSRSIMLASATTTLTLADLRGIVEETYDWPIGPHFTVEQFADGSTTITITQGDK</sequence>
<gene>
    <name evidence="1" type="ORF">RHRU231_450171</name>
</gene>
<evidence type="ECO:0000313" key="1">
    <source>
        <dbReference type="EMBL" id="CDZ89004.1"/>
    </source>
</evidence>
<accession>A0A098BJS4</accession>
<dbReference type="Proteomes" id="UP000042997">
    <property type="component" value="Unassembled WGS sequence"/>
</dbReference>
<evidence type="ECO:0000313" key="2">
    <source>
        <dbReference type="Proteomes" id="UP000042997"/>
    </source>
</evidence>
<organism evidence="1 2">
    <name type="scientific">Rhodococcus ruber</name>
    <dbReference type="NCBI Taxonomy" id="1830"/>
    <lineage>
        <taxon>Bacteria</taxon>
        <taxon>Bacillati</taxon>
        <taxon>Actinomycetota</taxon>
        <taxon>Actinomycetes</taxon>
        <taxon>Mycobacteriales</taxon>
        <taxon>Nocardiaceae</taxon>
        <taxon>Rhodococcus</taxon>
    </lineage>
</organism>
<reference evidence="1 2" key="1">
    <citation type="journal article" date="2014" name="Genome Announc.">
        <title>Draft Genome Sequence of Propane- and Butane-Oxidizing Actinobacterium Rhodococcus ruber IEGM 231.</title>
        <authorList>
            <person name="Ivshina I.B."/>
            <person name="Kuyukina M.S."/>
            <person name="Krivoruchko A.V."/>
            <person name="Barbe V."/>
            <person name="Fischer C."/>
        </authorList>
    </citation>
    <scope>NUCLEOTIDE SEQUENCE [LARGE SCALE GENOMIC DNA]</scope>
</reference>